<dbReference type="Gene3D" id="3.30.300.130">
    <property type="entry name" value="Fe-S cluster assembly (FSCA)"/>
    <property type="match status" value="1"/>
</dbReference>
<sequence length="178" mass="19543">MAAQKMVVTERECTARLVPAGDMTVIPEGEFVTITQELGGNYTVTWRGNMYRIDGTDADAIGRTAKVLDFPEPEDSKISEQQVWDALETIYDPEIPINLVSLGLIYTVNIDQSSKAVNIAMTLTAPGCGMGPVLVGDVEYRVGMVPFVDSVDVDLVFDPPWSREMMSEEAQLEAGLFF</sequence>
<dbReference type="Pfam" id="PF01883">
    <property type="entry name" value="FeS_assembly_P"/>
    <property type="match status" value="1"/>
</dbReference>
<dbReference type="EMBL" id="JABBXD010000007">
    <property type="protein sequence ID" value="MBD3586689.1"/>
    <property type="molecule type" value="Genomic_DNA"/>
</dbReference>
<feature type="domain" description="MIP18 family-like" evidence="1">
    <location>
        <begin position="80"/>
        <end position="153"/>
    </location>
</feature>
<dbReference type="InterPro" id="IPR034904">
    <property type="entry name" value="FSCA_dom_sf"/>
</dbReference>
<dbReference type="RefSeq" id="WP_191025843.1">
    <property type="nucleotide sequence ID" value="NZ_JABBXD010000007.1"/>
</dbReference>
<proteinExistence type="predicted"/>
<accession>A0ABR8LRY2</accession>
<evidence type="ECO:0000313" key="3">
    <source>
        <dbReference type="Proteomes" id="UP000624419"/>
    </source>
</evidence>
<organism evidence="2 3">
    <name type="scientific">Salinimonas profundi</name>
    <dbReference type="NCBI Taxonomy" id="2729140"/>
    <lineage>
        <taxon>Bacteria</taxon>
        <taxon>Pseudomonadati</taxon>
        <taxon>Pseudomonadota</taxon>
        <taxon>Gammaproteobacteria</taxon>
        <taxon>Alteromonadales</taxon>
        <taxon>Alteromonadaceae</taxon>
        <taxon>Alteromonas/Salinimonas group</taxon>
        <taxon>Salinimonas</taxon>
    </lineage>
</organism>
<name>A0ABR8LRY2_9ALTE</name>
<evidence type="ECO:0000313" key="2">
    <source>
        <dbReference type="EMBL" id="MBD3586689.1"/>
    </source>
</evidence>
<dbReference type="InterPro" id="IPR017776">
    <property type="entry name" value="FeS_assembly_SufT_put"/>
</dbReference>
<keyword evidence="3" id="KW-1185">Reference proteome</keyword>
<gene>
    <name evidence="2" type="primary">sufT</name>
    <name evidence="2" type="ORF">HHX48_13150</name>
</gene>
<reference evidence="2 3" key="1">
    <citation type="submission" date="2020-04" db="EMBL/GenBank/DDBJ databases">
        <title>Salinimonas sp. HHU 13199.</title>
        <authorList>
            <person name="Cui X."/>
            <person name="Zhang D."/>
        </authorList>
    </citation>
    <scope>NUCLEOTIDE SEQUENCE [LARGE SCALE GENOMIC DNA]</scope>
    <source>
        <strain evidence="2 3">HHU 13199</strain>
    </source>
</reference>
<dbReference type="PANTHER" id="PTHR42831:SF1">
    <property type="entry name" value="FE-S PROTEIN MATURATION AUXILIARY FACTOR YITW"/>
    <property type="match status" value="1"/>
</dbReference>
<dbReference type="InterPro" id="IPR052339">
    <property type="entry name" value="Fe-S_Maturation_MIP18"/>
</dbReference>
<comment type="caution">
    <text evidence="2">The sequence shown here is derived from an EMBL/GenBank/DDBJ whole genome shotgun (WGS) entry which is preliminary data.</text>
</comment>
<protein>
    <submittedName>
        <fullName evidence="2">Fe-S cluster assembly protein SufT</fullName>
    </submittedName>
</protein>
<evidence type="ECO:0000259" key="1">
    <source>
        <dbReference type="Pfam" id="PF01883"/>
    </source>
</evidence>
<dbReference type="NCBIfam" id="TIGR03406">
    <property type="entry name" value="FeS_long_SufT"/>
    <property type="match status" value="1"/>
</dbReference>
<dbReference type="InterPro" id="IPR002744">
    <property type="entry name" value="MIP18-like"/>
</dbReference>
<dbReference type="SUPFAM" id="SSF117916">
    <property type="entry name" value="Fe-S cluster assembly (FSCA) domain-like"/>
    <property type="match status" value="1"/>
</dbReference>
<dbReference type="PANTHER" id="PTHR42831">
    <property type="entry name" value="FE-S PROTEIN MATURATION AUXILIARY FACTOR YITW"/>
    <property type="match status" value="1"/>
</dbReference>
<dbReference type="Proteomes" id="UP000624419">
    <property type="component" value="Unassembled WGS sequence"/>
</dbReference>